<comment type="caution">
    <text evidence="2">The sequence shown here is derived from an EMBL/GenBank/DDBJ whole genome shotgun (WGS) entry which is preliminary data.</text>
</comment>
<dbReference type="EMBL" id="CAJVRL010000063">
    <property type="protein sequence ID" value="CAG8955499.1"/>
    <property type="molecule type" value="Genomic_DNA"/>
</dbReference>
<dbReference type="AlphaFoldDB" id="A0A9N9KX52"/>
<reference evidence="2" key="1">
    <citation type="submission" date="2021-07" db="EMBL/GenBank/DDBJ databases">
        <authorList>
            <person name="Durling M."/>
        </authorList>
    </citation>
    <scope>NUCLEOTIDE SEQUENCE</scope>
</reference>
<proteinExistence type="predicted"/>
<feature type="compositionally biased region" description="Low complexity" evidence="1">
    <location>
        <begin position="116"/>
        <end position="130"/>
    </location>
</feature>
<name>A0A9N9KX52_9HELO</name>
<sequence length="188" mass="20958">MSLPTSRHNLSSANSTPHPYNSTPHPNTNININKPLPPLPLFSHPRTKKPTKKFQSNTIHNNEKTPLLNPTQSQKDPKGKDELDGYPNFWAWDDSDSDSTSTHPPHPPHSPPPSPHITNTNTNTGKGTNTSLARTPKGTSEAQNWGDREQDQRAFEEAVRETMRKVAPHRLDAYEAALAIERKSGLVR</sequence>
<evidence type="ECO:0000256" key="1">
    <source>
        <dbReference type="SAM" id="MobiDB-lite"/>
    </source>
</evidence>
<protein>
    <submittedName>
        <fullName evidence="2">Uncharacterized protein</fullName>
    </submittedName>
</protein>
<organism evidence="2 3">
    <name type="scientific">Hymenoscyphus fraxineus</name>
    <dbReference type="NCBI Taxonomy" id="746836"/>
    <lineage>
        <taxon>Eukaryota</taxon>
        <taxon>Fungi</taxon>
        <taxon>Dikarya</taxon>
        <taxon>Ascomycota</taxon>
        <taxon>Pezizomycotina</taxon>
        <taxon>Leotiomycetes</taxon>
        <taxon>Helotiales</taxon>
        <taxon>Helotiaceae</taxon>
        <taxon>Hymenoscyphus</taxon>
    </lineage>
</organism>
<accession>A0A9N9KX52</accession>
<keyword evidence="3" id="KW-1185">Reference proteome</keyword>
<feature type="region of interest" description="Disordered" evidence="1">
    <location>
        <begin position="1"/>
        <end position="160"/>
    </location>
</feature>
<feature type="compositionally biased region" description="Polar residues" evidence="1">
    <location>
        <begin position="1"/>
        <end position="32"/>
    </location>
</feature>
<feature type="compositionally biased region" description="Polar residues" evidence="1">
    <location>
        <begin position="131"/>
        <end position="143"/>
    </location>
</feature>
<feature type="compositionally biased region" description="Pro residues" evidence="1">
    <location>
        <begin position="104"/>
        <end position="115"/>
    </location>
</feature>
<evidence type="ECO:0000313" key="2">
    <source>
        <dbReference type="EMBL" id="CAG8955499.1"/>
    </source>
</evidence>
<evidence type="ECO:0000313" key="3">
    <source>
        <dbReference type="Proteomes" id="UP000696280"/>
    </source>
</evidence>
<feature type="compositionally biased region" description="Basic and acidic residues" evidence="1">
    <location>
        <begin position="146"/>
        <end position="160"/>
    </location>
</feature>
<gene>
    <name evidence="2" type="ORF">HYFRA_00010366</name>
</gene>
<dbReference type="Proteomes" id="UP000696280">
    <property type="component" value="Unassembled WGS sequence"/>
</dbReference>